<organism evidence="3 4">
    <name type="scientific">Forsythia ovata</name>
    <dbReference type="NCBI Taxonomy" id="205694"/>
    <lineage>
        <taxon>Eukaryota</taxon>
        <taxon>Viridiplantae</taxon>
        <taxon>Streptophyta</taxon>
        <taxon>Embryophyta</taxon>
        <taxon>Tracheophyta</taxon>
        <taxon>Spermatophyta</taxon>
        <taxon>Magnoliopsida</taxon>
        <taxon>eudicotyledons</taxon>
        <taxon>Gunneridae</taxon>
        <taxon>Pentapetalae</taxon>
        <taxon>asterids</taxon>
        <taxon>lamiids</taxon>
        <taxon>Lamiales</taxon>
        <taxon>Oleaceae</taxon>
        <taxon>Forsythieae</taxon>
        <taxon>Forsythia</taxon>
    </lineage>
</organism>
<evidence type="ECO:0000256" key="1">
    <source>
        <dbReference type="RuleBase" id="RU364032"/>
    </source>
</evidence>
<comment type="similarity">
    <text evidence="1">Belongs to the NRAP family.</text>
</comment>
<keyword evidence="1" id="KW-0539">Nucleus</keyword>
<dbReference type="PANTHER" id="PTHR17972:SF0">
    <property type="entry name" value="NUCLEOLAR PROTEIN 6"/>
    <property type="match status" value="1"/>
</dbReference>
<keyword evidence="1" id="KW-0694">RNA-binding</keyword>
<proteinExistence type="inferred from homology"/>
<feature type="domain" description="Nrap protein" evidence="2">
    <location>
        <begin position="10"/>
        <end position="111"/>
    </location>
</feature>
<name>A0ABD1U6F5_9LAMI</name>
<keyword evidence="4" id="KW-1185">Reference proteome</keyword>
<reference evidence="4" key="1">
    <citation type="submission" date="2024-07" db="EMBL/GenBank/DDBJ databases">
        <title>Two chromosome-level genome assemblies of Korean endemic species Abeliophyllum distichum and Forsythia ovata (Oleaceae).</title>
        <authorList>
            <person name="Jang H."/>
        </authorList>
    </citation>
    <scope>NUCLEOTIDE SEQUENCE [LARGE SCALE GENOMIC DNA]</scope>
</reference>
<dbReference type="AlphaFoldDB" id="A0ABD1U6F5"/>
<comment type="caution">
    <text evidence="3">The sequence shown here is derived from an EMBL/GenBank/DDBJ whole genome shotgun (WGS) entry which is preliminary data.</text>
</comment>
<dbReference type="PANTHER" id="PTHR17972">
    <property type="entry name" value="NUCLEOLAR RNA-ASSOCIATED PROTEIN"/>
    <property type="match status" value="1"/>
</dbReference>
<dbReference type="GO" id="GO:0003723">
    <property type="term" value="F:RNA binding"/>
    <property type="evidence" value="ECO:0007669"/>
    <property type="project" value="UniProtKB-KW"/>
</dbReference>
<dbReference type="EMBL" id="JBFOLJ010000007">
    <property type="protein sequence ID" value="KAL2520581.1"/>
    <property type="molecule type" value="Genomic_DNA"/>
</dbReference>
<accession>A0ABD1U6F5</accession>
<gene>
    <name evidence="3" type="ORF">Fot_24504</name>
</gene>
<comment type="subcellular location">
    <subcellularLocation>
        <location evidence="1">Nucleus</location>
        <location evidence="1">Nucleolus</location>
    </subcellularLocation>
</comment>
<dbReference type="InterPro" id="IPR035369">
    <property type="entry name" value="Nrap_D4"/>
</dbReference>
<dbReference type="Pfam" id="PF17405">
    <property type="entry name" value="Nrap_D4"/>
    <property type="match status" value="1"/>
</dbReference>
<evidence type="ECO:0000313" key="4">
    <source>
        <dbReference type="Proteomes" id="UP001604277"/>
    </source>
</evidence>
<evidence type="ECO:0000259" key="2">
    <source>
        <dbReference type="Pfam" id="PF17405"/>
    </source>
</evidence>
<dbReference type="InterPro" id="IPR005554">
    <property type="entry name" value="NOL6/Upt22"/>
</dbReference>
<protein>
    <submittedName>
        <fullName evidence="3">Nrap protein</fullName>
    </submittedName>
</protein>
<evidence type="ECO:0000313" key="3">
    <source>
        <dbReference type="EMBL" id="KAL2520581.1"/>
    </source>
</evidence>
<dbReference type="GO" id="GO:0005730">
    <property type="term" value="C:nucleolus"/>
    <property type="evidence" value="ECO:0007669"/>
    <property type="project" value="UniProtKB-SubCell"/>
</dbReference>
<sequence length="123" mass="13985">MEQWNTLLNNLLFSLKGSGNWPMDDLAMEKTKSAFLMKIGESLQEKWEISCTATEDDVDVFMSGYAFRLKILHERGLGLVQRQGNAHVKHVLSSDKKLFVRGQHSSMINGLRGRYPIYGPVAR</sequence>
<dbReference type="Proteomes" id="UP001604277">
    <property type="component" value="Unassembled WGS sequence"/>
</dbReference>